<organism evidence="3 4">
    <name type="scientific">Tetrahymena thermophila (strain SB210)</name>
    <dbReference type="NCBI Taxonomy" id="312017"/>
    <lineage>
        <taxon>Eukaryota</taxon>
        <taxon>Sar</taxon>
        <taxon>Alveolata</taxon>
        <taxon>Ciliophora</taxon>
        <taxon>Intramacronucleata</taxon>
        <taxon>Oligohymenophorea</taxon>
        <taxon>Hymenostomatida</taxon>
        <taxon>Tetrahymenina</taxon>
        <taxon>Tetrahymenidae</taxon>
        <taxon>Tetrahymena</taxon>
    </lineage>
</organism>
<sequence length="1699" mass="192309">MVLIKLAIICTYLLLILKCQIIYSDEVPIVYFQQNILLFKYGEDTYQGSQIIDYSAKQFQQIPIVILGIEFYNNLWNPSNGVDFVLSASQITKTSCTVQTARNNDSKLAGISVSALVIDTSQFPFFIKNDQQIQNIHFTNYVYSKVYTFSSDIQNQSNKCVSVILTGWKSAYDSSNKIFALTIQVINLTDSGYTIQISTAQDSQQIINVSFAVLEYIKNPPTSVYGIVSNYDTQYQQPTTQNCFFNDQCSNSQRFFPVQFNVFIQNSPPSGNYQNFFVSLNQLYFNTAYDGQDLRISVINQPLSSNKIQYQYSVWDGAQCLGATSTALYFYKRPCPNNQFININSNSCSTICQIQDPSNSSTCLDCPSGQYFLQDQNVCQATQPIGYYCQVPNTQFNFSVCQNCKISNCQLCSQNSSQFTCTQCVSQYFLYNNQCQQTQPSNTFCDTQSYICSKCLDPGCLTCSDPSQSSPQCLTCDTKQKQILYQGKCYSQSSPPNNTFCDWNKLVCFQCSDNNCLSCSDPAKSPQICNKCVPNQSLILFQGKCYNQNNPPPNTYCDWTKLTCSLCTDINCLTCSDPSISPQQCLKCDVYQKQVLYQGKCYNQNNQPSNTFCDWNLLQCSKCNDSRCLFCSDPNLPPQLCLQCDTSLQKLILYQGKCFSQSDPPPQNTFCDWDKLQCSKCDDNQCFTCSDPNKASQICLSCDSSQQQILYQGKCFNKNNPPPNTFCDWNKLQCTQCTDSSCLACSDPTQPPQKCLLCDASKKMVLFQDKCYSQSSPPPNTFCDWDKLQCNLCMNKNCQTCSDPSQSPQVCLQCNTRMILYEGKCYCGIGFYFDENNKCSKNCKESCQFCLNSSDCDKYSDNRVYSDNQCDYSCSKCSIPNKNYGCLACSSTTRQFEQMTGSCFCKDGYSDVGVPDCQNDNNLKPQQKLINYSKDLNKQKLINNKSYVVEMALEINLDNLDRILNTSRTSNKFLKRIEFYNNFWNPSTGVDFVLSAADITKTSCRIKTARKNNSVLFGISVSALVIDTSQLPFFIKNDQQILNIQFTNYVYQKVYTFSSNIQNQINKCVSVILTGWKSAYDSSNKVFALTIQVVKITDSGYTIQISTAQDSQQIINVSFTVLEYIKNPPASVYGIVSNYDTQYQQPTTSNCFFNDQCSNSLRFFPVQFNVFIQNSPPSGNYQNFFVSLNQLYFNTVQNGQDLRISIINQPLSSNKIQYQYSVWDGAQCLGATSTALYFYKKTCPNNQFININSNSCSSICLIQDPSNSSNCFDCPSGQYFLQDQNLCQATQPNGYYCSIPNTQYNFNVCQNCNISNCKLCSQNSNQFTCTQCVNQYFLYNNQCQQTQPSNTFCDTQSYICSKCLDPGCLTCSDPNQSSPQCLTCDTKQNQILYKGKCYSQSSPPNNTFCDWNKLVCFQCSDNNCLSCSDPAKSPQICNKCVPNQSLILFQGKCYNQNNLPPNTYCDWTKLACSLCTDSNCLTCSDPSISPQQCLKCDVNQKQVLYQGKCYNQNNQPSNTFCDWNLLQCSKCNDSRCLFCSDLNLPPQLCLQCDVSLQKLILFEGKCYSQNDLPPQNTFCDWEKIQCSNCVDKKCLSCSDPNKPPQICLSCDSSQQQILYQEGKCIQNCQQIQNQENQECSQNQIIEIQETYQLNNDSNYQKYQNLVVGSSVLAVTSLVQLMSLQQKKKQSDNTKLFHQT</sequence>
<feature type="domain" description="EGF-like" evidence="2">
    <location>
        <begin position="800"/>
        <end position="844"/>
    </location>
</feature>
<feature type="domain" description="EGF-like" evidence="2">
    <location>
        <begin position="403"/>
        <end position="436"/>
    </location>
</feature>
<dbReference type="SMART" id="SM00181">
    <property type="entry name" value="EGF"/>
    <property type="match status" value="6"/>
</dbReference>
<evidence type="ECO:0000313" key="3">
    <source>
        <dbReference type="EMBL" id="EAR95728.2"/>
    </source>
</evidence>
<dbReference type="Gene3D" id="2.10.220.10">
    <property type="entry name" value="Hormone Receptor, Insulin-like Growth Factor Receptor 1, Chain A, domain 2"/>
    <property type="match status" value="2"/>
</dbReference>
<dbReference type="InterPro" id="IPR000742">
    <property type="entry name" value="EGF"/>
</dbReference>
<feature type="domain" description="EGF-like" evidence="2">
    <location>
        <begin position="1311"/>
        <end position="1344"/>
    </location>
</feature>
<protein>
    <recommendedName>
        <fullName evidence="2">EGF-like domain-containing protein</fullName>
    </recommendedName>
</protein>
<dbReference type="GeneID" id="7846357"/>
<evidence type="ECO:0000313" key="4">
    <source>
        <dbReference type="Proteomes" id="UP000009168"/>
    </source>
</evidence>
<keyword evidence="4" id="KW-1185">Reference proteome</keyword>
<dbReference type="RefSeq" id="XP_001015973.2">
    <property type="nucleotide sequence ID" value="XM_001015973.2"/>
</dbReference>
<feature type="domain" description="EGF-like" evidence="2">
    <location>
        <begin position="334"/>
        <end position="380"/>
    </location>
</feature>
<dbReference type="InterPro" id="IPR009030">
    <property type="entry name" value="Growth_fac_rcpt_cys_sf"/>
</dbReference>
<dbReference type="Pfam" id="PF09458">
    <property type="entry name" value="H_lectin"/>
    <property type="match status" value="1"/>
</dbReference>
<feature type="domain" description="EGF-like" evidence="2">
    <location>
        <begin position="1242"/>
        <end position="1288"/>
    </location>
</feature>
<accession>I7LUR1</accession>
<proteinExistence type="predicted"/>
<reference evidence="4" key="1">
    <citation type="journal article" date="2006" name="PLoS Biol.">
        <title>Macronuclear genome sequence of the ciliate Tetrahymena thermophila, a model eukaryote.</title>
        <authorList>
            <person name="Eisen J.A."/>
            <person name="Coyne R.S."/>
            <person name="Wu M."/>
            <person name="Wu D."/>
            <person name="Thiagarajan M."/>
            <person name="Wortman J.R."/>
            <person name="Badger J.H."/>
            <person name="Ren Q."/>
            <person name="Amedeo P."/>
            <person name="Jones K.M."/>
            <person name="Tallon L.J."/>
            <person name="Delcher A.L."/>
            <person name="Salzberg S.L."/>
            <person name="Silva J.C."/>
            <person name="Haas B.J."/>
            <person name="Majoros W.H."/>
            <person name="Farzad M."/>
            <person name="Carlton J.M."/>
            <person name="Smith R.K. Jr."/>
            <person name="Garg J."/>
            <person name="Pearlman R.E."/>
            <person name="Karrer K.M."/>
            <person name="Sun L."/>
            <person name="Manning G."/>
            <person name="Elde N.C."/>
            <person name="Turkewitz A.P."/>
            <person name="Asai D.J."/>
            <person name="Wilkes D.E."/>
            <person name="Wang Y."/>
            <person name="Cai H."/>
            <person name="Collins K."/>
            <person name="Stewart B.A."/>
            <person name="Lee S.R."/>
            <person name="Wilamowska K."/>
            <person name="Weinberg Z."/>
            <person name="Ruzzo W.L."/>
            <person name="Wloga D."/>
            <person name="Gaertig J."/>
            <person name="Frankel J."/>
            <person name="Tsao C.-C."/>
            <person name="Gorovsky M.A."/>
            <person name="Keeling P.J."/>
            <person name="Waller R.F."/>
            <person name="Patron N.J."/>
            <person name="Cherry J.M."/>
            <person name="Stover N.A."/>
            <person name="Krieger C.J."/>
            <person name="del Toro C."/>
            <person name="Ryder H.F."/>
            <person name="Williamson S.C."/>
            <person name="Barbeau R.A."/>
            <person name="Hamilton E.P."/>
            <person name="Orias E."/>
        </authorList>
    </citation>
    <scope>NUCLEOTIDE SEQUENCE [LARGE SCALE GENOMIC DNA]</scope>
    <source>
        <strain evidence="4">SB210</strain>
    </source>
</reference>
<dbReference type="InterPro" id="IPR019019">
    <property type="entry name" value="H-type_lectin_domain"/>
</dbReference>
<evidence type="ECO:0000256" key="1">
    <source>
        <dbReference type="SAM" id="SignalP"/>
    </source>
</evidence>
<dbReference type="GO" id="GO:0030246">
    <property type="term" value="F:carbohydrate binding"/>
    <property type="evidence" value="ECO:0007669"/>
    <property type="project" value="InterPro"/>
</dbReference>
<dbReference type="KEGG" id="tet:TTHERM_00270370"/>
<name>I7LUR1_TETTS</name>
<feature type="signal peptide" evidence="1">
    <location>
        <begin position="1"/>
        <end position="24"/>
    </location>
</feature>
<dbReference type="SMART" id="SM00261">
    <property type="entry name" value="FU"/>
    <property type="match status" value="15"/>
</dbReference>
<feature type="domain" description="EGF-like" evidence="2">
    <location>
        <begin position="876"/>
        <end position="918"/>
    </location>
</feature>
<dbReference type="Proteomes" id="UP000009168">
    <property type="component" value="Unassembled WGS sequence"/>
</dbReference>
<dbReference type="EMBL" id="GG662703">
    <property type="protein sequence ID" value="EAR95728.2"/>
    <property type="molecule type" value="Genomic_DNA"/>
</dbReference>
<evidence type="ECO:0000259" key="2">
    <source>
        <dbReference type="SMART" id="SM00181"/>
    </source>
</evidence>
<keyword evidence="1" id="KW-0732">Signal</keyword>
<dbReference type="InterPro" id="IPR006212">
    <property type="entry name" value="Furin_repeat"/>
</dbReference>
<gene>
    <name evidence="3" type="ORF">TTHERM_00270370</name>
</gene>
<feature type="chain" id="PRO_5003711885" description="EGF-like domain-containing protein" evidence="1">
    <location>
        <begin position="25"/>
        <end position="1699"/>
    </location>
</feature>
<dbReference type="GO" id="GO:0007155">
    <property type="term" value="P:cell adhesion"/>
    <property type="evidence" value="ECO:0007669"/>
    <property type="project" value="InterPro"/>
</dbReference>
<dbReference type="SUPFAM" id="SSF57184">
    <property type="entry name" value="Growth factor receptor domain"/>
    <property type="match status" value="7"/>
</dbReference>
<dbReference type="InParanoid" id="I7LUR1"/>